<dbReference type="KEGG" id="bsed:DN745_12305"/>
<sequence>MIKPLTRASSRTFQTWGRTHRCAPVALHLPESEAEVVALVKEVGRRGQTLRVVGAGHSWTDIACTDGHLLRLERLNRVLRIDRENGLVVAEAGISLRELVCHLSDFGLALPSLGSIAEQTLAGAISTGTHGSGATVGNLSSLVESLRLVTGRGEVVEASREHHPDVFAAARVGLGCLGVITQVTMRCVPIFNLHERCWTLPFDEALRQMQTLADTHEFIKFWWLPHTDRIQVFAADRTSAPETCPALTRRADKLGMITPVFRSILWLGGHFSPAIPTLNRLVCLGYFGQRERVERSDGVFNLAMPPRHLEAEFAFAREDGPAAFEQLRAWVEWEQLRVNFIGELRFVAADDIWMSPAYGRDACHIGAYCGRSAHAPQYFAGLEAIAARMGARPHWGKMFGWEGAELRRVFERFDDFCALRDELDPDRVFENAFSRRVFG</sequence>
<evidence type="ECO:0000313" key="3">
    <source>
        <dbReference type="EMBL" id="AWV90074.1"/>
    </source>
</evidence>
<evidence type="ECO:0000313" key="4">
    <source>
        <dbReference type="Proteomes" id="UP000249799"/>
    </source>
</evidence>
<dbReference type="AlphaFoldDB" id="A0A2Z4FN14"/>
<dbReference type="Proteomes" id="UP000249799">
    <property type="component" value="Chromosome"/>
</dbReference>
<dbReference type="Gene3D" id="3.30.43.10">
    <property type="entry name" value="Uridine Diphospho-n-acetylenolpyruvylglucosamine Reductase, domain 2"/>
    <property type="match status" value="1"/>
</dbReference>
<dbReference type="PANTHER" id="PTHR43762:SF1">
    <property type="entry name" value="D-ARABINONO-1,4-LACTONE OXIDASE"/>
    <property type="match status" value="1"/>
</dbReference>
<dbReference type="Gene3D" id="3.30.465.10">
    <property type="match status" value="1"/>
</dbReference>
<dbReference type="RefSeq" id="WP_111335244.1">
    <property type="nucleotide sequence ID" value="NZ_CP030032.1"/>
</dbReference>
<reference evidence="3 4" key="1">
    <citation type="submission" date="2018-06" db="EMBL/GenBank/DDBJ databases">
        <title>Lujinxingia sediminis gen. nov. sp. nov., a new facultative anaerobic member of the class Deltaproteobacteria, and proposal of Lujinxingaceae fam. nov.</title>
        <authorList>
            <person name="Guo L.-Y."/>
            <person name="Li C.-M."/>
            <person name="Wang S."/>
            <person name="Du Z.-J."/>
        </authorList>
    </citation>
    <scope>NUCLEOTIDE SEQUENCE [LARGE SCALE GENOMIC DNA]</scope>
    <source>
        <strain evidence="3 4">FA350</strain>
    </source>
</reference>
<gene>
    <name evidence="3" type="ORF">DN745_12305</name>
</gene>
<dbReference type="GO" id="GO:0016020">
    <property type="term" value="C:membrane"/>
    <property type="evidence" value="ECO:0007669"/>
    <property type="project" value="InterPro"/>
</dbReference>
<proteinExistence type="predicted"/>
<dbReference type="PANTHER" id="PTHR43762">
    <property type="entry name" value="L-GULONOLACTONE OXIDASE"/>
    <property type="match status" value="1"/>
</dbReference>
<dbReference type="Pfam" id="PF04030">
    <property type="entry name" value="ALO"/>
    <property type="match status" value="1"/>
</dbReference>
<accession>A0A2Z4FN14</accession>
<dbReference type="InterPro" id="IPR007173">
    <property type="entry name" value="ALO_C"/>
</dbReference>
<dbReference type="GO" id="GO:0071949">
    <property type="term" value="F:FAD binding"/>
    <property type="evidence" value="ECO:0007669"/>
    <property type="project" value="InterPro"/>
</dbReference>
<protein>
    <recommendedName>
        <fullName evidence="2">FAD-binding PCMH-type domain-containing protein</fullName>
    </recommendedName>
</protein>
<dbReference type="InterPro" id="IPR016169">
    <property type="entry name" value="FAD-bd_PCMH_sub2"/>
</dbReference>
<keyword evidence="1" id="KW-0560">Oxidoreductase</keyword>
<dbReference type="InterPro" id="IPR010031">
    <property type="entry name" value="FAD_lactone_oxidase-like"/>
</dbReference>
<dbReference type="SUPFAM" id="SSF56176">
    <property type="entry name" value="FAD-binding/transporter-associated domain-like"/>
    <property type="match status" value="1"/>
</dbReference>
<dbReference type="NCBIfam" id="TIGR01679">
    <property type="entry name" value="bact_FAD_ox"/>
    <property type="match status" value="1"/>
</dbReference>
<feature type="domain" description="FAD-binding PCMH-type" evidence="2">
    <location>
        <begin position="20"/>
        <end position="190"/>
    </location>
</feature>
<dbReference type="InterPro" id="IPR016171">
    <property type="entry name" value="Vanillyl_alc_oxidase_C-sub2"/>
</dbReference>
<organism evidence="3 4">
    <name type="scientific">Bradymonas sediminis</name>
    <dbReference type="NCBI Taxonomy" id="1548548"/>
    <lineage>
        <taxon>Bacteria</taxon>
        <taxon>Deltaproteobacteria</taxon>
        <taxon>Bradymonadales</taxon>
        <taxon>Bradymonadaceae</taxon>
        <taxon>Bradymonas</taxon>
    </lineage>
</organism>
<evidence type="ECO:0000259" key="2">
    <source>
        <dbReference type="PROSITE" id="PS51387"/>
    </source>
</evidence>
<dbReference type="InterPro" id="IPR016167">
    <property type="entry name" value="FAD-bd_PCMH_sub1"/>
</dbReference>
<dbReference type="PIRSF" id="PIRSF000136">
    <property type="entry name" value="LGO_GLO"/>
    <property type="match status" value="1"/>
</dbReference>
<dbReference type="PROSITE" id="PS51387">
    <property type="entry name" value="FAD_PCMH"/>
    <property type="match status" value="1"/>
</dbReference>
<dbReference type="EMBL" id="CP030032">
    <property type="protein sequence ID" value="AWV90074.1"/>
    <property type="molecule type" value="Genomic_DNA"/>
</dbReference>
<dbReference type="InterPro" id="IPR006094">
    <property type="entry name" value="Oxid_FAD_bind_N"/>
</dbReference>
<dbReference type="Gene3D" id="3.30.70.2520">
    <property type="match status" value="1"/>
</dbReference>
<evidence type="ECO:0000256" key="1">
    <source>
        <dbReference type="ARBA" id="ARBA00023002"/>
    </source>
</evidence>
<keyword evidence="4" id="KW-1185">Reference proteome</keyword>
<dbReference type="Gene3D" id="1.10.45.10">
    <property type="entry name" value="Vanillyl-alcohol Oxidase, Chain A, domain 4"/>
    <property type="match status" value="1"/>
</dbReference>
<dbReference type="GO" id="GO:0003885">
    <property type="term" value="F:D-arabinono-1,4-lactone oxidase activity"/>
    <property type="evidence" value="ECO:0007669"/>
    <property type="project" value="InterPro"/>
</dbReference>
<name>A0A2Z4FN14_9DELT</name>
<dbReference type="InterPro" id="IPR036318">
    <property type="entry name" value="FAD-bd_PCMH-like_sf"/>
</dbReference>
<dbReference type="Pfam" id="PF01565">
    <property type="entry name" value="FAD_binding_4"/>
    <property type="match status" value="1"/>
</dbReference>
<dbReference type="OrthoDB" id="9800184at2"/>
<dbReference type="InterPro" id="IPR016166">
    <property type="entry name" value="FAD-bd_PCMH"/>
</dbReference>